<evidence type="ECO:0000256" key="1">
    <source>
        <dbReference type="ARBA" id="ARBA00007409"/>
    </source>
</evidence>
<dbReference type="Pfam" id="PF02798">
    <property type="entry name" value="GST_N"/>
    <property type="match status" value="1"/>
</dbReference>
<dbReference type="Pfam" id="PF00043">
    <property type="entry name" value="GST_C"/>
    <property type="match status" value="1"/>
</dbReference>
<evidence type="ECO:0000256" key="3">
    <source>
        <dbReference type="SAM" id="MobiDB-lite"/>
    </source>
</evidence>
<evidence type="ECO:0000259" key="4">
    <source>
        <dbReference type="PROSITE" id="PS50404"/>
    </source>
</evidence>
<feature type="non-terminal residue" evidence="6">
    <location>
        <position position="1"/>
    </location>
</feature>
<feature type="domain" description="GST C-terminal" evidence="5">
    <location>
        <begin position="98"/>
        <end position="224"/>
    </location>
</feature>
<dbReference type="InterPro" id="IPR004045">
    <property type="entry name" value="Glutathione_S-Trfase_N"/>
</dbReference>
<gene>
    <name evidence="6" type="ORF">B7463_g10469</name>
</gene>
<sequence length="252" mass="29036">MASQESNIHLYTAQTPNGIKISITLEELGLPYKVTTLSFARNEQKEPWFLEINPNGRIPALTDTFTDGQQINIFESGSIQQYLVDRYDKEYKISYPRGTREYYEMNNWLFFLNAGVGPMQGQSNHFTRYAPEKIEYGINRYQNETRRLYGVLDKHLQNSKSGYLVGDKCTIADIAHWGWVTAAFWAGVDLSEFPALKAWEERMLTRPAVEKGRHVPEPHTIRDLGKDPEEVKRHAAEATAWIQKGMKDDSKK</sequence>
<dbReference type="OMA" id="GHSGAEY"/>
<evidence type="ECO:0000259" key="5">
    <source>
        <dbReference type="PROSITE" id="PS50405"/>
    </source>
</evidence>
<keyword evidence="7" id="KW-1185">Reference proteome</keyword>
<reference evidence="6 7" key="1">
    <citation type="submission" date="2018-05" db="EMBL/GenBank/DDBJ databases">
        <title>Draft genome sequence of Scytalidium lignicola DSM 105466, a ubiquitous saprotrophic fungus.</title>
        <authorList>
            <person name="Buettner E."/>
            <person name="Gebauer A.M."/>
            <person name="Hofrichter M."/>
            <person name="Liers C."/>
            <person name="Kellner H."/>
        </authorList>
    </citation>
    <scope>NUCLEOTIDE SEQUENCE [LARGE SCALE GENOMIC DNA]</scope>
    <source>
        <strain evidence="6 7">DSM 105466</strain>
    </source>
</reference>
<dbReference type="Gene3D" id="3.40.30.10">
    <property type="entry name" value="Glutaredoxin"/>
    <property type="match status" value="1"/>
</dbReference>
<dbReference type="SFLD" id="SFLDG00358">
    <property type="entry name" value="Main_(cytGST)"/>
    <property type="match status" value="1"/>
</dbReference>
<dbReference type="SUPFAM" id="SSF47616">
    <property type="entry name" value="GST C-terminal domain-like"/>
    <property type="match status" value="1"/>
</dbReference>
<name>A0A3E2GXJ8_SCYLI</name>
<dbReference type="PROSITE" id="PS50404">
    <property type="entry name" value="GST_NTER"/>
    <property type="match status" value="1"/>
</dbReference>
<dbReference type="InterPro" id="IPR004046">
    <property type="entry name" value="GST_C"/>
</dbReference>
<comment type="similarity">
    <text evidence="1 2">Belongs to the GST superfamily.</text>
</comment>
<dbReference type="STRING" id="5539.A0A3E2GXJ8"/>
<evidence type="ECO:0000313" key="6">
    <source>
        <dbReference type="EMBL" id="RFU25860.1"/>
    </source>
</evidence>
<proteinExistence type="inferred from homology"/>
<dbReference type="EMBL" id="NCSJ02000299">
    <property type="protein sequence ID" value="RFU25860.1"/>
    <property type="molecule type" value="Genomic_DNA"/>
</dbReference>
<accession>A0A3E2GXJ8</accession>
<protein>
    <recommendedName>
        <fullName evidence="8">Glutathione transferase</fullName>
    </recommendedName>
</protein>
<feature type="non-terminal residue" evidence="6">
    <location>
        <position position="252"/>
    </location>
</feature>
<dbReference type="InterPro" id="IPR010987">
    <property type="entry name" value="Glutathione-S-Trfase_C-like"/>
</dbReference>
<dbReference type="PANTHER" id="PTHR44051:SF8">
    <property type="entry name" value="GLUTATHIONE S-TRANSFERASE GSTA"/>
    <property type="match status" value="1"/>
</dbReference>
<dbReference type="Gene3D" id="1.20.1050.10">
    <property type="match status" value="1"/>
</dbReference>
<dbReference type="InterPro" id="IPR036249">
    <property type="entry name" value="Thioredoxin-like_sf"/>
</dbReference>
<dbReference type="Proteomes" id="UP000258309">
    <property type="component" value="Unassembled WGS sequence"/>
</dbReference>
<dbReference type="CDD" id="cd03048">
    <property type="entry name" value="GST_N_Ure2p_like"/>
    <property type="match status" value="1"/>
</dbReference>
<feature type="region of interest" description="Disordered" evidence="3">
    <location>
        <begin position="210"/>
        <end position="229"/>
    </location>
</feature>
<evidence type="ECO:0008006" key="8">
    <source>
        <dbReference type="Google" id="ProtNLM"/>
    </source>
</evidence>
<dbReference type="PROSITE" id="PS50405">
    <property type="entry name" value="GST_CTER"/>
    <property type="match status" value="1"/>
</dbReference>
<evidence type="ECO:0000313" key="7">
    <source>
        <dbReference type="Proteomes" id="UP000258309"/>
    </source>
</evidence>
<dbReference type="FunFam" id="3.40.30.10:FF:000172">
    <property type="entry name" value="Glutathione S-transferase GstA"/>
    <property type="match status" value="1"/>
</dbReference>
<evidence type="ECO:0000256" key="2">
    <source>
        <dbReference type="RuleBase" id="RU003494"/>
    </source>
</evidence>
<dbReference type="SUPFAM" id="SSF52833">
    <property type="entry name" value="Thioredoxin-like"/>
    <property type="match status" value="1"/>
</dbReference>
<dbReference type="AlphaFoldDB" id="A0A3E2GXJ8"/>
<dbReference type="SFLD" id="SFLDS00019">
    <property type="entry name" value="Glutathione_Transferase_(cytos"/>
    <property type="match status" value="1"/>
</dbReference>
<dbReference type="OrthoDB" id="422574at2759"/>
<feature type="domain" description="GST N-terminal" evidence="4">
    <location>
        <begin position="5"/>
        <end position="91"/>
    </location>
</feature>
<comment type="caution">
    <text evidence="6">The sequence shown here is derived from an EMBL/GenBank/DDBJ whole genome shotgun (WGS) entry which is preliminary data.</text>
</comment>
<dbReference type="InterPro" id="IPR040079">
    <property type="entry name" value="Glutathione_S-Trfase"/>
</dbReference>
<dbReference type="InterPro" id="IPR036282">
    <property type="entry name" value="Glutathione-S-Trfase_C_sf"/>
</dbReference>
<dbReference type="SFLD" id="SFLDG01151">
    <property type="entry name" value="Main.2:_Nu-like"/>
    <property type="match status" value="1"/>
</dbReference>
<dbReference type="PANTHER" id="PTHR44051">
    <property type="entry name" value="GLUTATHIONE S-TRANSFERASE-RELATED"/>
    <property type="match status" value="1"/>
</dbReference>
<organism evidence="6 7">
    <name type="scientific">Scytalidium lignicola</name>
    <name type="common">Hyphomycete</name>
    <dbReference type="NCBI Taxonomy" id="5539"/>
    <lineage>
        <taxon>Eukaryota</taxon>
        <taxon>Fungi</taxon>
        <taxon>Dikarya</taxon>
        <taxon>Ascomycota</taxon>
        <taxon>Pezizomycotina</taxon>
        <taxon>Leotiomycetes</taxon>
        <taxon>Leotiomycetes incertae sedis</taxon>
        <taxon>Scytalidium</taxon>
    </lineage>
</organism>